<dbReference type="SUPFAM" id="SSF47413">
    <property type="entry name" value="lambda repressor-like DNA-binding domains"/>
    <property type="match status" value="1"/>
</dbReference>
<evidence type="ECO:0000259" key="1">
    <source>
        <dbReference type="PROSITE" id="PS50943"/>
    </source>
</evidence>
<dbReference type="Pfam" id="PF19054">
    <property type="entry name" value="DUF5753"/>
    <property type="match status" value="1"/>
</dbReference>
<comment type="caution">
    <text evidence="2">The sequence shown here is derived from an EMBL/GenBank/DDBJ whole genome shotgun (WGS) entry which is preliminary data.</text>
</comment>
<accession>A0ABW2LS45</accession>
<dbReference type="Proteomes" id="UP001596504">
    <property type="component" value="Unassembled WGS sequence"/>
</dbReference>
<sequence>MADTPRARALAKELRAARNAKGLALREVARALGWSVAKLSRIETAKRGVRPNDLEALLGVLEVEGEDRDRLLKMACEVQEPVWWGFGRDVSHMLKGIIDAEQRAKRITHVSLNLVPGLLQTRNYTRQIMEAGGVEEPVLEERVAARQARQGVLTKRDPVEFHTFMDEAVFARAVGGPHVMAEQLRQVALVAETENVILRVLPRNLGAHAALSGGFVLFEFVRSRPVIFLEGPGSGAFVDEPEDVEPFLETAKLLDKQASAAEASRAILNSYVQLYESEAA</sequence>
<protein>
    <submittedName>
        <fullName evidence="2">Helix-turn-helix domain-containing protein</fullName>
    </submittedName>
</protein>
<evidence type="ECO:0000313" key="3">
    <source>
        <dbReference type="Proteomes" id="UP001596504"/>
    </source>
</evidence>
<dbReference type="EMBL" id="JBHTCJ010000016">
    <property type="protein sequence ID" value="MFC7344455.1"/>
    <property type="molecule type" value="Genomic_DNA"/>
</dbReference>
<gene>
    <name evidence="2" type="ORF">ACFQRI_23870</name>
</gene>
<dbReference type="InterPro" id="IPR010982">
    <property type="entry name" value="Lambda_DNA-bd_dom_sf"/>
</dbReference>
<proteinExistence type="predicted"/>
<dbReference type="Pfam" id="PF13560">
    <property type="entry name" value="HTH_31"/>
    <property type="match status" value="1"/>
</dbReference>
<organism evidence="2 3">
    <name type="scientific">Saccharopolyspora griseoalba</name>
    <dbReference type="NCBI Taxonomy" id="1431848"/>
    <lineage>
        <taxon>Bacteria</taxon>
        <taxon>Bacillati</taxon>
        <taxon>Actinomycetota</taxon>
        <taxon>Actinomycetes</taxon>
        <taxon>Pseudonocardiales</taxon>
        <taxon>Pseudonocardiaceae</taxon>
        <taxon>Saccharopolyspora</taxon>
    </lineage>
</organism>
<keyword evidence="3" id="KW-1185">Reference proteome</keyword>
<dbReference type="Gene3D" id="1.10.260.40">
    <property type="entry name" value="lambda repressor-like DNA-binding domains"/>
    <property type="match status" value="1"/>
</dbReference>
<dbReference type="RefSeq" id="WP_380672252.1">
    <property type="nucleotide sequence ID" value="NZ_JBHTCJ010000016.1"/>
</dbReference>
<dbReference type="PROSITE" id="PS50943">
    <property type="entry name" value="HTH_CROC1"/>
    <property type="match status" value="1"/>
</dbReference>
<dbReference type="SMART" id="SM00530">
    <property type="entry name" value="HTH_XRE"/>
    <property type="match status" value="1"/>
</dbReference>
<reference evidence="3" key="1">
    <citation type="journal article" date="2019" name="Int. J. Syst. Evol. Microbiol.">
        <title>The Global Catalogue of Microorganisms (GCM) 10K type strain sequencing project: providing services to taxonomists for standard genome sequencing and annotation.</title>
        <authorList>
            <consortium name="The Broad Institute Genomics Platform"/>
            <consortium name="The Broad Institute Genome Sequencing Center for Infectious Disease"/>
            <person name="Wu L."/>
            <person name="Ma J."/>
        </authorList>
    </citation>
    <scope>NUCLEOTIDE SEQUENCE [LARGE SCALE GENOMIC DNA]</scope>
    <source>
        <strain evidence="3">WLHS5</strain>
    </source>
</reference>
<name>A0ABW2LS45_9PSEU</name>
<dbReference type="CDD" id="cd00093">
    <property type="entry name" value="HTH_XRE"/>
    <property type="match status" value="1"/>
</dbReference>
<feature type="domain" description="HTH cro/C1-type" evidence="1">
    <location>
        <begin position="14"/>
        <end position="68"/>
    </location>
</feature>
<evidence type="ECO:0000313" key="2">
    <source>
        <dbReference type="EMBL" id="MFC7344455.1"/>
    </source>
</evidence>
<dbReference type="InterPro" id="IPR001387">
    <property type="entry name" value="Cro/C1-type_HTH"/>
</dbReference>
<dbReference type="InterPro" id="IPR043917">
    <property type="entry name" value="DUF5753"/>
</dbReference>